<dbReference type="PROSITE" id="PS00237">
    <property type="entry name" value="G_PROTEIN_RECEP_F1_1"/>
    <property type="match status" value="1"/>
</dbReference>
<dbReference type="InterPro" id="IPR017452">
    <property type="entry name" value="GPCR_Rhodpsn_7TM"/>
</dbReference>
<evidence type="ECO:0000256" key="2">
    <source>
        <dbReference type="ARBA" id="ARBA00022692"/>
    </source>
</evidence>
<sequence length="797" mass="90687">MAENFLFQSTSAPFFLSEDIDLIFDSASNNIVDNSSDTANLPLPELNLTSTTFGQNIPDVFDTNGILNSTLERNCSGTIHQGKLLSMIVEVQNIIGPPILLFGIVTNILTLLTLQQKGMDLSPYVHLSWLAIADLSGLTLILIDLYNDPIDRRWMLFRIYAYYPLSNVAAMMGVWIIVLVTLERCIVIRSIRANIRCTASRARLQILGIFLFSFILNGPRFFWFQVRLTEERIPPYCPPRYHICSCLQNWPGSKVLTWMYSTLNHFLPLCLLTTLNGFLIYSVHARRRRHPALGIAEGVDTVWSTEQTRFTVTLIAIVGLFIVLVVPSAFADKNILLPLLGISQITEVVQVLQHISNFLMWLNMSINFLMYTAINTRFKAAFKCMIWGWRCQAHYWLCCWPCRDSDKKYYLRNYRHHHHHLHRHHHHNYRHNDKNRMKSNPLFDSNGSASRSNRNQPEATKENIRIKNNDSINREFLKTPRGIEGKEASCGRGIRAFRAYFTNKGLVRSKASEVSIPLQPSVRSSSTGTSGSSSQTPTESTEMCPMLCAIPDIPAMIEETDSLRFLPDSSHDTPEAPLPTFTVDGKEYDSSSTITMHRISQESEETSEINDSSSTITMHRISQESEETSEINDSSSTITMHRISQESEETSEINDSSSTITMHRISQESEETSEINDSSSTITMHRISQESEETSEINDSSSTITMHRISQESEETSEIKMCRDENRNTDPKMKVQFWTSSTALCHPKLEDTNHNQTVAETVDEKISLDRLENLEMDEELPNSRTELKNLNGSTHDL</sequence>
<dbReference type="AlphaFoldDB" id="A0AAE1CLK5"/>
<dbReference type="CDD" id="cd14978">
    <property type="entry name" value="7tmA_FMRFamide_R-like"/>
    <property type="match status" value="1"/>
</dbReference>
<feature type="transmembrane region" description="Helical" evidence="6">
    <location>
        <begin position="126"/>
        <end position="147"/>
    </location>
</feature>
<feature type="region of interest" description="Disordered" evidence="5">
    <location>
        <begin position="510"/>
        <end position="541"/>
    </location>
</feature>
<dbReference type="PANTHER" id="PTHR46641:SF2">
    <property type="entry name" value="FMRFAMIDE RECEPTOR"/>
    <property type="match status" value="1"/>
</dbReference>
<feature type="domain" description="G-protein coupled receptors family 1 profile" evidence="7">
    <location>
        <begin position="106"/>
        <end position="371"/>
    </location>
</feature>
<dbReference type="SUPFAM" id="SSF81321">
    <property type="entry name" value="Family A G protein-coupled receptor-like"/>
    <property type="match status" value="1"/>
</dbReference>
<dbReference type="InterPro" id="IPR052954">
    <property type="entry name" value="GPCR-Ligand_Int"/>
</dbReference>
<dbReference type="Gene3D" id="1.20.1070.10">
    <property type="entry name" value="Rhodopsin 7-helix transmembrane proteins"/>
    <property type="match status" value="1"/>
</dbReference>
<dbReference type="PROSITE" id="PS50262">
    <property type="entry name" value="G_PROTEIN_RECEP_F1_2"/>
    <property type="match status" value="1"/>
</dbReference>
<feature type="region of interest" description="Disordered" evidence="5">
    <location>
        <begin position="665"/>
        <end position="727"/>
    </location>
</feature>
<dbReference type="Proteomes" id="UP001283361">
    <property type="component" value="Unassembled WGS sequence"/>
</dbReference>
<evidence type="ECO:0000256" key="5">
    <source>
        <dbReference type="SAM" id="MobiDB-lite"/>
    </source>
</evidence>
<keyword evidence="2 6" id="KW-0812">Transmembrane</keyword>
<keyword evidence="3 6" id="KW-1133">Transmembrane helix</keyword>
<organism evidence="8 9">
    <name type="scientific">Elysia crispata</name>
    <name type="common">lettuce slug</name>
    <dbReference type="NCBI Taxonomy" id="231223"/>
    <lineage>
        <taxon>Eukaryota</taxon>
        <taxon>Metazoa</taxon>
        <taxon>Spiralia</taxon>
        <taxon>Lophotrochozoa</taxon>
        <taxon>Mollusca</taxon>
        <taxon>Gastropoda</taxon>
        <taxon>Heterobranchia</taxon>
        <taxon>Euthyneura</taxon>
        <taxon>Panpulmonata</taxon>
        <taxon>Sacoglossa</taxon>
        <taxon>Placobranchoidea</taxon>
        <taxon>Plakobranchidae</taxon>
        <taxon>Elysia</taxon>
    </lineage>
</organism>
<evidence type="ECO:0000259" key="7">
    <source>
        <dbReference type="PROSITE" id="PS50262"/>
    </source>
</evidence>
<feature type="compositionally biased region" description="Basic and acidic residues" evidence="5">
    <location>
        <begin position="717"/>
        <end position="727"/>
    </location>
</feature>
<dbReference type="EMBL" id="JAWDGP010007653">
    <property type="protein sequence ID" value="KAK3709785.1"/>
    <property type="molecule type" value="Genomic_DNA"/>
</dbReference>
<evidence type="ECO:0000256" key="4">
    <source>
        <dbReference type="ARBA" id="ARBA00023136"/>
    </source>
</evidence>
<feature type="transmembrane region" description="Helical" evidence="6">
    <location>
        <begin position="202"/>
        <end position="222"/>
    </location>
</feature>
<feature type="compositionally biased region" description="Polar residues" evidence="5">
    <location>
        <begin position="442"/>
        <end position="458"/>
    </location>
</feature>
<dbReference type="PANTHER" id="PTHR46641">
    <property type="entry name" value="FMRFAMIDE RECEPTOR-RELATED"/>
    <property type="match status" value="1"/>
</dbReference>
<feature type="compositionally biased region" description="Low complexity" evidence="5">
    <location>
        <begin position="519"/>
        <end position="541"/>
    </location>
</feature>
<feature type="region of interest" description="Disordered" evidence="5">
    <location>
        <begin position="778"/>
        <end position="797"/>
    </location>
</feature>
<feature type="compositionally biased region" description="Polar residues" evidence="5">
    <location>
        <begin position="782"/>
        <end position="797"/>
    </location>
</feature>
<dbReference type="Pfam" id="PF10324">
    <property type="entry name" value="7TM_GPCR_Srw"/>
    <property type="match status" value="1"/>
</dbReference>
<protein>
    <recommendedName>
        <fullName evidence="7">G-protein coupled receptors family 1 profile domain-containing protein</fullName>
    </recommendedName>
</protein>
<comment type="caution">
    <text evidence="8">The sequence shown here is derived from an EMBL/GenBank/DDBJ whole genome shotgun (WGS) entry which is preliminary data.</text>
</comment>
<feature type="transmembrane region" description="Helical" evidence="6">
    <location>
        <begin position="159"/>
        <end position="182"/>
    </location>
</feature>
<evidence type="ECO:0000256" key="6">
    <source>
        <dbReference type="SAM" id="Phobius"/>
    </source>
</evidence>
<accession>A0AAE1CLK5</accession>
<evidence type="ECO:0000256" key="1">
    <source>
        <dbReference type="ARBA" id="ARBA00004370"/>
    </source>
</evidence>
<keyword evidence="9" id="KW-1185">Reference proteome</keyword>
<feature type="region of interest" description="Disordered" evidence="5">
    <location>
        <begin position="422"/>
        <end position="467"/>
    </location>
</feature>
<evidence type="ECO:0000256" key="3">
    <source>
        <dbReference type="ARBA" id="ARBA00022989"/>
    </source>
</evidence>
<dbReference type="GO" id="GO:0008528">
    <property type="term" value="F:G protein-coupled peptide receptor activity"/>
    <property type="evidence" value="ECO:0007669"/>
    <property type="project" value="InterPro"/>
</dbReference>
<dbReference type="InterPro" id="IPR019427">
    <property type="entry name" value="7TM_GPCR_serpentine_rcpt_Srw"/>
</dbReference>
<feature type="transmembrane region" description="Helical" evidence="6">
    <location>
        <begin position="94"/>
        <end position="114"/>
    </location>
</feature>
<reference evidence="8" key="1">
    <citation type="journal article" date="2023" name="G3 (Bethesda)">
        <title>A reference genome for the long-term kleptoplast-retaining sea slug Elysia crispata morphotype clarki.</title>
        <authorList>
            <person name="Eastman K.E."/>
            <person name="Pendleton A.L."/>
            <person name="Shaikh M.A."/>
            <person name="Suttiyut T."/>
            <person name="Ogas R."/>
            <person name="Tomko P."/>
            <person name="Gavelis G."/>
            <person name="Widhalm J.R."/>
            <person name="Wisecaver J.H."/>
        </authorList>
    </citation>
    <scope>NUCLEOTIDE SEQUENCE</scope>
    <source>
        <strain evidence="8">ECLA1</strain>
    </source>
</reference>
<comment type="subcellular location">
    <subcellularLocation>
        <location evidence="1">Membrane</location>
    </subcellularLocation>
</comment>
<feature type="transmembrane region" description="Helical" evidence="6">
    <location>
        <begin position="265"/>
        <end position="283"/>
    </location>
</feature>
<gene>
    <name evidence="8" type="ORF">RRG08_028817</name>
</gene>
<keyword evidence="4 6" id="KW-0472">Membrane</keyword>
<dbReference type="InterPro" id="IPR000276">
    <property type="entry name" value="GPCR_Rhodpsn"/>
</dbReference>
<evidence type="ECO:0000313" key="8">
    <source>
        <dbReference type="EMBL" id="KAK3709785.1"/>
    </source>
</evidence>
<feature type="transmembrane region" description="Helical" evidence="6">
    <location>
        <begin position="310"/>
        <end position="331"/>
    </location>
</feature>
<proteinExistence type="predicted"/>
<evidence type="ECO:0000313" key="9">
    <source>
        <dbReference type="Proteomes" id="UP001283361"/>
    </source>
</evidence>
<name>A0AAE1CLK5_9GAST</name>
<feature type="region of interest" description="Disordered" evidence="5">
    <location>
        <begin position="567"/>
        <end position="588"/>
    </location>
</feature>
<dbReference type="GO" id="GO:0016020">
    <property type="term" value="C:membrane"/>
    <property type="evidence" value="ECO:0007669"/>
    <property type="project" value="UniProtKB-SubCell"/>
</dbReference>